<accession>A0A5S9QY55</accession>
<name>A0A5S9QY55_9GAMM</name>
<feature type="region of interest" description="Disordered" evidence="2">
    <location>
        <begin position="25"/>
        <end position="73"/>
    </location>
</feature>
<keyword evidence="1" id="KW-0175">Coiled coil</keyword>
<dbReference type="EMBL" id="CACSIO010000061">
    <property type="protein sequence ID" value="CAA0125199.1"/>
    <property type="molecule type" value="Genomic_DNA"/>
</dbReference>
<organism evidence="3 4">
    <name type="scientific">BD1-7 clade bacterium</name>
    <dbReference type="NCBI Taxonomy" id="2029982"/>
    <lineage>
        <taxon>Bacteria</taxon>
        <taxon>Pseudomonadati</taxon>
        <taxon>Pseudomonadota</taxon>
        <taxon>Gammaproteobacteria</taxon>
        <taxon>Cellvibrionales</taxon>
        <taxon>Spongiibacteraceae</taxon>
        <taxon>BD1-7 clade</taxon>
    </lineage>
</organism>
<protein>
    <recommendedName>
        <fullName evidence="5">DUF1329 domain-containing protein</fullName>
    </recommendedName>
</protein>
<evidence type="ECO:0000313" key="3">
    <source>
        <dbReference type="EMBL" id="CAA0125199.1"/>
    </source>
</evidence>
<evidence type="ECO:0000256" key="1">
    <source>
        <dbReference type="SAM" id="Coils"/>
    </source>
</evidence>
<dbReference type="Gene3D" id="2.50.20.10">
    <property type="entry name" value="Lipoprotein localisation LolA/LolB/LppX"/>
    <property type="match status" value="1"/>
</dbReference>
<keyword evidence="4" id="KW-1185">Reference proteome</keyword>
<dbReference type="OrthoDB" id="178023at2"/>
<feature type="coiled-coil region" evidence="1">
    <location>
        <begin position="159"/>
        <end position="204"/>
    </location>
</feature>
<dbReference type="Pfam" id="PF07044">
    <property type="entry name" value="DUF1329"/>
    <property type="match status" value="1"/>
</dbReference>
<reference evidence="3 4" key="1">
    <citation type="submission" date="2019-11" db="EMBL/GenBank/DDBJ databases">
        <authorList>
            <person name="Holert J."/>
        </authorList>
    </citation>
    <scope>NUCLEOTIDE SEQUENCE [LARGE SCALE GENOMIC DNA]</scope>
    <source>
        <strain evidence="3">SB11_3</strain>
    </source>
</reference>
<feature type="compositionally biased region" description="Basic and acidic residues" evidence="2">
    <location>
        <begin position="33"/>
        <end position="42"/>
    </location>
</feature>
<evidence type="ECO:0008006" key="5">
    <source>
        <dbReference type="Google" id="ProtNLM"/>
    </source>
</evidence>
<evidence type="ECO:0000313" key="4">
    <source>
        <dbReference type="Proteomes" id="UP000441399"/>
    </source>
</evidence>
<dbReference type="PROSITE" id="PS51257">
    <property type="entry name" value="PROKAR_LIPOPROTEIN"/>
    <property type="match status" value="1"/>
</dbReference>
<dbReference type="Proteomes" id="UP000441399">
    <property type="component" value="Unassembled WGS sequence"/>
</dbReference>
<gene>
    <name evidence="3" type="ORF">OPDIPICF_03390</name>
</gene>
<feature type="compositionally biased region" description="Basic and acidic residues" evidence="2">
    <location>
        <begin position="63"/>
        <end position="73"/>
    </location>
</feature>
<dbReference type="CDD" id="cd16329">
    <property type="entry name" value="LolA_like"/>
    <property type="match status" value="1"/>
</dbReference>
<dbReference type="AlphaFoldDB" id="A0A5S9QY55"/>
<sequence length="660" mass="72266">MSITRFLCPLICTFAIVSCKSVDVEPTVPTDDNAARQTEKPAESTSESVSKQEPSDVAATEAAKQDSLKQTKAAEAEAAKAKAAEEAHLAAEAAAVVEARRAAEAKAAEAEEQARIAAESEAAEAQEQARLANEAQAVEQARIAAEATAAEEARLATEAKAVEAQKAEQARMAAEAKKAEQARIAAQAKRAEQARKAAEQAKLAAAASAAAVASAAAISDYMPAIDYTGKQLGQNGLTPLGADASGNADGSIPAWTGSMQGVPAGFAYTQSGDIRPDPYGNEEPLLTIHSDNLNEHKNRLSEGQIELFKKYPDSFYIHVYPSHRDGRYNSLWEKRTAFNNENTKLVNGVDGLRNYTGGIPFPTPENGAEVLWNARVAHPQATIMGVLDDIAVYLNGNKQERRQVYTTEFPFSSPSNPVGKVDEEIGINAGLVHITLEKPERQKGQMTVVHEALDQVTHDRKAWVYVPGSRRVRRAPTVGHDTPDGPGGLVTIDDSLGFNGAMDRYEWNLLGRKEVYIPYHTYKFDSPDVDYETLLESGHANPEFMRYELHRVWVVEANLKADARHVYAKRRFYIDEDSWHITLLESYDGRGDLWRVGILNTVYDFAVKGYVARAQMFHDLQSGGYISLRMINETSPSNLMGQPKGERYYSPANLRKLGTR</sequence>
<feature type="compositionally biased region" description="Polar residues" evidence="2">
    <location>
        <begin position="43"/>
        <end position="52"/>
    </location>
</feature>
<dbReference type="InterPro" id="IPR010752">
    <property type="entry name" value="DUF1329"/>
</dbReference>
<evidence type="ECO:0000256" key="2">
    <source>
        <dbReference type="SAM" id="MobiDB-lite"/>
    </source>
</evidence>
<feature type="coiled-coil region" evidence="1">
    <location>
        <begin position="93"/>
        <end position="135"/>
    </location>
</feature>
<proteinExistence type="predicted"/>